<proteinExistence type="predicted"/>
<accession>A0ABT7ZY85</accession>
<gene>
    <name evidence="1" type="ORF">QMA06_13795</name>
</gene>
<evidence type="ECO:0000313" key="2">
    <source>
        <dbReference type="Proteomes" id="UP001231197"/>
    </source>
</evidence>
<dbReference type="RefSeq" id="WP_290207469.1">
    <property type="nucleotide sequence ID" value="NZ_JASDDK010000005.1"/>
</dbReference>
<protein>
    <recommendedName>
        <fullName evidence="3">HNH endonuclease</fullName>
    </recommendedName>
</protein>
<reference evidence="1 2" key="1">
    <citation type="journal article" date="2023" name="Int. J. Syst. Evol. Microbiol.">
        <title>Winogradskyella bathintestinalis sp. nov., isolated from the intestine of the deep-sea loosejaw dragonfish, Malacosteus niger.</title>
        <authorList>
            <person name="Uniacke-Lowe S."/>
            <person name="Johnson C.N."/>
            <person name="Stanton C."/>
            <person name="Hill C."/>
            <person name="Ross P."/>
        </authorList>
    </citation>
    <scope>NUCLEOTIDE SEQUENCE [LARGE SCALE GENOMIC DNA]</scope>
    <source>
        <strain evidence="1 2">APC 3343</strain>
    </source>
</reference>
<comment type="caution">
    <text evidence="1">The sequence shown here is derived from an EMBL/GenBank/DDBJ whole genome shotgun (WGS) entry which is preliminary data.</text>
</comment>
<dbReference type="Proteomes" id="UP001231197">
    <property type="component" value="Unassembled WGS sequence"/>
</dbReference>
<dbReference type="EMBL" id="JASDDK010000005">
    <property type="protein sequence ID" value="MDN3493794.1"/>
    <property type="molecule type" value="Genomic_DNA"/>
</dbReference>
<sequence>MLLNYKPIKHNIFGAHLLIEHLVLEVFCKANKSSYKSKLNSELKILIDKNKWFDQSIKKIYVICRDLSSDEKNALKTAFITNNKIKDLCANPTLKISLDTLNEELLDEVIPFFKELYKRFLTWVDVKNKYGSKKEYYDDLIKYNNLKFCPCCGYGQIKTIYDKGHSAFDHYLPLKYYPFSVVNFNNLIPLCTVCNSDYKGETDILNGNKKVFYPLTNDIQDINVSIDFDKGILPKLIIKTEEKADKLKEKDITVNFDKSGEEVLSWNSIFNIKGRYFGEVGTNRVSWLNDVRSAYRKPRILTYNDAFDEIIEDDSNKYLGFLKSPYLKKMKSFSFLVQAMDEVSGDYIM</sequence>
<evidence type="ECO:0000313" key="1">
    <source>
        <dbReference type="EMBL" id="MDN3493794.1"/>
    </source>
</evidence>
<name>A0ABT7ZY85_9FLAO</name>
<evidence type="ECO:0008006" key="3">
    <source>
        <dbReference type="Google" id="ProtNLM"/>
    </source>
</evidence>
<organism evidence="1 2">
    <name type="scientific">Winogradskyella bathintestinalis</name>
    <dbReference type="NCBI Taxonomy" id="3035208"/>
    <lineage>
        <taxon>Bacteria</taxon>
        <taxon>Pseudomonadati</taxon>
        <taxon>Bacteroidota</taxon>
        <taxon>Flavobacteriia</taxon>
        <taxon>Flavobacteriales</taxon>
        <taxon>Flavobacteriaceae</taxon>
        <taxon>Winogradskyella</taxon>
    </lineage>
</organism>
<keyword evidence="2" id="KW-1185">Reference proteome</keyword>